<sequence>MRHTASERPEKWFEQVLRMRVKRHPRHAPVWVVLFFFVSLVLAAVGNLLL</sequence>
<dbReference type="EMBL" id="CP101717">
    <property type="protein sequence ID" value="WLD58366.1"/>
    <property type="molecule type" value="Genomic_DNA"/>
</dbReference>
<keyword evidence="1" id="KW-0472">Membrane</keyword>
<proteinExistence type="predicted"/>
<protein>
    <recommendedName>
        <fullName evidence="3">DUF3094 family protein</fullName>
    </recommendedName>
</protein>
<gene>
    <name evidence="2" type="ORF">NFC81_00895</name>
</gene>
<name>A0AB38YH19_9GAMM</name>
<keyword evidence="1" id="KW-0812">Transmembrane</keyword>
<organism evidence="2">
    <name type="scientific">Salinispirillum sp. LH 10-3-1</name>
    <dbReference type="NCBI Taxonomy" id="2952525"/>
    <lineage>
        <taxon>Bacteria</taxon>
        <taxon>Pseudomonadati</taxon>
        <taxon>Pseudomonadota</taxon>
        <taxon>Gammaproteobacteria</taxon>
        <taxon>Oceanospirillales</taxon>
        <taxon>Saccharospirillaceae</taxon>
        <taxon>Salinispirillum</taxon>
    </lineage>
</organism>
<dbReference type="AlphaFoldDB" id="A0AB38YH19"/>
<dbReference type="RefSeq" id="WP_304995652.1">
    <property type="nucleotide sequence ID" value="NZ_CP101717.1"/>
</dbReference>
<evidence type="ECO:0008006" key="3">
    <source>
        <dbReference type="Google" id="ProtNLM"/>
    </source>
</evidence>
<feature type="transmembrane region" description="Helical" evidence="1">
    <location>
        <begin position="28"/>
        <end position="49"/>
    </location>
</feature>
<keyword evidence="1" id="KW-1133">Transmembrane helix</keyword>
<evidence type="ECO:0000256" key="1">
    <source>
        <dbReference type="SAM" id="Phobius"/>
    </source>
</evidence>
<reference evidence="2" key="1">
    <citation type="submission" date="2022-07" db="EMBL/GenBank/DDBJ databases">
        <title>Complete genome sequence of Salinispirillum sp. LH10-3-1 capable of multiple carbohydrate inversion isolated from a soda lake.</title>
        <authorList>
            <person name="Liu J."/>
            <person name="Zhai Y."/>
            <person name="Zhang H."/>
            <person name="Yang H."/>
            <person name="Qu J."/>
            <person name="Li J."/>
        </authorList>
    </citation>
    <scope>NUCLEOTIDE SEQUENCE</scope>
    <source>
        <strain evidence="2">LH 10-3-1</strain>
    </source>
</reference>
<accession>A0AB38YH19</accession>
<evidence type="ECO:0000313" key="2">
    <source>
        <dbReference type="EMBL" id="WLD58366.1"/>
    </source>
</evidence>